<evidence type="ECO:0000313" key="2">
    <source>
        <dbReference type="Proteomes" id="UP000245489"/>
    </source>
</evidence>
<keyword evidence="2" id="KW-1185">Reference proteome</keyword>
<evidence type="ECO:0000313" key="1">
    <source>
        <dbReference type="EMBL" id="PWK28961.1"/>
    </source>
</evidence>
<dbReference type="Proteomes" id="UP000245489">
    <property type="component" value="Unassembled WGS sequence"/>
</dbReference>
<comment type="caution">
    <text evidence="1">The sequence shown here is derived from an EMBL/GenBank/DDBJ whole genome shotgun (WGS) entry which is preliminary data.</text>
</comment>
<name>A0A316EFT9_9BACT</name>
<accession>A0A316EFT9</accession>
<organism evidence="1 2">
    <name type="scientific">Arcicella aurantiaca</name>
    <dbReference type="NCBI Taxonomy" id="591202"/>
    <lineage>
        <taxon>Bacteria</taxon>
        <taxon>Pseudomonadati</taxon>
        <taxon>Bacteroidota</taxon>
        <taxon>Cytophagia</taxon>
        <taxon>Cytophagales</taxon>
        <taxon>Flectobacillaceae</taxon>
        <taxon>Arcicella</taxon>
    </lineage>
</organism>
<protein>
    <submittedName>
        <fullName evidence="1">Uncharacterized protein</fullName>
    </submittedName>
</protein>
<dbReference type="EMBL" id="QGGO01000002">
    <property type="protein sequence ID" value="PWK28961.1"/>
    <property type="molecule type" value="Genomic_DNA"/>
</dbReference>
<proteinExistence type="predicted"/>
<dbReference type="RefSeq" id="WP_146199057.1">
    <property type="nucleotide sequence ID" value="NZ_QGGO01000002.1"/>
</dbReference>
<sequence length="88" mass="10525">MRNYQLLCFQLMEKYGKKAKIQGEQMLKSKGKQRQKSKILYFFYLENGQYWQYRMKEDIMENGLKLGTGQKLNSLLFNSFSANNGFFN</sequence>
<gene>
    <name evidence="1" type="ORF">LV89_00514</name>
</gene>
<dbReference type="AlphaFoldDB" id="A0A316EFT9"/>
<reference evidence="1 2" key="1">
    <citation type="submission" date="2018-05" db="EMBL/GenBank/DDBJ databases">
        <title>Genomic Encyclopedia of Archaeal and Bacterial Type Strains, Phase II (KMG-II): from individual species to whole genera.</title>
        <authorList>
            <person name="Goeker M."/>
        </authorList>
    </citation>
    <scope>NUCLEOTIDE SEQUENCE [LARGE SCALE GENOMIC DNA]</scope>
    <source>
        <strain evidence="1 2">DSM 22214</strain>
    </source>
</reference>